<evidence type="ECO:0000313" key="2">
    <source>
        <dbReference type="Proteomes" id="UP001054945"/>
    </source>
</evidence>
<organism evidence="1 2">
    <name type="scientific">Caerostris extrusa</name>
    <name type="common">Bark spider</name>
    <name type="synonym">Caerostris bankana</name>
    <dbReference type="NCBI Taxonomy" id="172846"/>
    <lineage>
        <taxon>Eukaryota</taxon>
        <taxon>Metazoa</taxon>
        <taxon>Ecdysozoa</taxon>
        <taxon>Arthropoda</taxon>
        <taxon>Chelicerata</taxon>
        <taxon>Arachnida</taxon>
        <taxon>Araneae</taxon>
        <taxon>Araneomorphae</taxon>
        <taxon>Entelegynae</taxon>
        <taxon>Araneoidea</taxon>
        <taxon>Araneidae</taxon>
        <taxon>Caerostris</taxon>
    </lineage>
</organism>
<keyword evidence="2" id="KW-1185">Reference proteome</keyword>
<proteinExistence type="predicted"/>
<dbReference type="AlphaFoldDB" id="A0AAV4NWL0"/>
<accession>A0AAV4NWL0</accession>
<dbReference type="Proteomes" id="UP001054945">
    <property type="component" value="Unassembled WGS sequence"/>
</dbReference>
<evidence type="ECO:0000313" key="1">
    <source>
        <dbReference type="EMBL" id="GIX89275.1"/>
    </source>
</evidence>
<dbReference type="EMBL" id="BPLR01021412">
    <property type="protein sequence ID" value="GIX89275.1"/>
    <property type="molecule type" value="Genomic_DNA"/>
</dbReference>
<reference evidence="1 2" key="1">
    <citation type="submission" date="2021-06" db="EMBL/GenBank/DDBJ databases">
        <title>Caerostris extrusa draft genome.</title>
        <authorList>
            <person name="Kono N."/>
            <person name="Arakawa K."/>
        </authorList>
    </citation>
    <scope>NUCLEOTIDE SEQUENCE [LARGE SCALE GENOMIC DNA]</scope>
</reference>
<comment type="caution">
    <text evidence="1">The sequence shown here is derived from an EMBL/GenBank/DDBJ whole genome shotgun (WGS) entry which is preliminary data.</text>
</comment>
<protein>
    <submittedName>
        <fullName evidence="1">Uncharacterized protein</fullName>
    </submittedName>
</protein>
<gene>
    <name evidence="1" type="ORF">CEXT_69831</name>
</gene>
<sequence length="140" mass="16103">MLLWVELTCKAYLKNTKWRRSTAIIFSIFASLVINKNMDFQESHGQIMHLHSPRLSVKRKSPVELPTDSGAETKAWACLPTLGEQSQNQWCGHSHVFMTSSINVELTCADKELEQHLNWDLYLCESKKSELPPILNLLYL</sequence>
<name>A0AAV4NWL0_CAEEX</name>